<dbReference type="Proteomes" id="UP000636888">
    <property type="component" value="Unassembled WGS sequence"/>
</dbReference>
<comment type="subcellular location">
    <subcellularLocation>
        <location evidence="1">Cell outer membrane</location>
    </subcellularLocation>
</comment>
<evidence type="ECO:0000256" key="4">
    <source>
        <dbReference type="PROSITE-ProRule" id="PRU00473"/>
    </source>
</evidence>
<dbReference type="PRINTS" id="PR01021">
    <property type="entry name" value="OMPADOMAIN"/>
</dbReference>
<dbReference type="RefSeq" id="WP_199384122.1">
    <property type="nucleotide sequence ID" value="NZ_JAEMHM010000008.1"/>
</dbReference>
<dbReference type="PANTHER" id="PTHR30329:SF21">
    <property type="entry name" value="LIPOPROTEIN YIAD-RELATED"/>
    <property type="match status" value="1"/>
</dbReference>
<evidence type="ECO:0000256" key="2">
    <source>
        <dbReference type="ARBA" id="ARBA00023136"/>
    </source>
</evidence>
<sequence length="388" mass="42005">MRVTKKMGAVPYLLVAGFLGGLTGCANYEVNTKRGDIPGYYIRSEMQESDRALEAARQAGKDTACPVEYKEAEAARDHAYDVFRACHTEEGAALAKQATAKANALCPPQAAAAQPKGAAAQPVAAAAQPKAAVVPIPVTEPTRETMKYCVSLAIEFDIGRDDIRPQYNDEVAKVGTFMSKYPSTTAVIEGYADAVGSDESNRQLSQRRAESVVKALENGYGIAPSRLSAKGYGKEGAIADNASDAGRQKNRRINAIIDCALDVKELAPPPERLCMTLKVEFATDSAEIDPRYFKEIDNVGAYMKKYPTTTAVIEGHTDDRGESGYNLRLSQQRAESVVQYLTKTSGIESSRLSAKGFGSTRRIAYNDTPEGRQANRRINAIIDCVIKQ</sequence>
<keyword evidence="3" id="KW-0998">Cell outer membrane</keyword>
<comment type="caution">
    <text evidence="6">The sequence shown here is derived from an EMBL/GenBank/DDBJ whole genome shotgun (WGS) entry which is preliminary data.</text>
</comment>
<evidence type="ECO:0000256" key="1">
    <source>
        <dbReference type="ARBA" id="ARBA00004442"/>
    </source>
</evidence>
<name>A0A8J7LVN8_9BACT</name>
<dbReference type="InterPro" id="IPR036737">
    <property type="entry name" value="OmpA-like_sf"/>
</dbReference>
<keyword evidence="7" id="KW-1185">Reference proteome</keyword>
<dbReference type="PROSITE" id="PS51257">
    <property type="entry name" value="PROKAR_LIPOPROTEIN"/>
    <property type="match status" value="1"/>
</dbReference>
<reference evidence="6" key="1">
    <citation type="submission" date="2020-12" db="EMBL/GenBank/DDBJ databases">
        <title>Geomonas sp. Red875, isolated from river sediment.</title>
        <authorList>
            <person name="Xu Z."/>
            <person name="Zhang Z."/>
            <person name="Masuda Y."/>
            <person name="Itoh H."/>
            <person name="Senoo K."/>
        </authorList>
    </citation>
    <scope>NUCLEOTIDE SEQUENCE</scope>
    <source>
        <strain evidence="6">Red875</strain>
    </source>
</reference>
<dbReference type="Gene3D" id="3.30.1330.60">
    <property type="entry name" value="OmpA-like domain"/>
    <property type="match status" value="2"/>
</dbReference>
<dbReference type="InterPro" id="IPR006665">
    <property type="entry name" value="OmpA-like"/>
</dbReference>
<protein>
    <submittedName>
        <fullName evidence="6">OmpA family protein</fullName>
    </submittedName>
</protein>
<accession>A0A8J7LVN8</accession>
<evidence type="ECO:0000259" key="5">
    <source>
        <dbReference type="PROSITE" id="PS51123"/>
    </source>
</evidence>
<dbReference type="GO" id="GO:0009279">
    <property type="term" value="C:cell outer membrane"/>
    <property type="evidence" value="ECO:0007669"/>
    <property type="project" value="UniProtKB-SubCell"/>
</dbReference>
<feature type="domain" description="OmpA-like" evidence="5">
    <location>
        <begin position="143"/>
        <end position="261"/>
    </location>
</feature>
<dbReference type="InterPro" id="IPR050330">
    <property type="entry name" value="Bact_OuterMem_StrucFunc"/>
</dbReference>
<proteinExistence type="predicted"/>
<dbReference type="EMBL" id="JAEMHM010000008">
    <property type="protein sequence ID" value="MBJ6725230.1"/>
    <property type="molecule type" value="Genomic_DNA"/>
</dbReference>
<dbReference type="InterPro" id="IPR006664">
    <property type="entry name" value="OMP_bac"/>
</dbReference>
<evidence type="ECO:0000313" key="7">
    <source>
        <dbReference type="Proteomes" id="UP000636888"/>
    </source>
</evidence>
<feature type="domain" description="OmpA-like" evidence="5">
    <location>
        <begin position="268"/>
        <end position="386"/>
    </location>
</feature>
<organism evidence="6 7">
    <name type="scientific">Geomesophilobacter sediminis</name>
    <dbReference type="NCBI Taxonomy" id="2798584"/>
    <lineage>
        <taxon>Bacteria</taxon>
        <taxon>Pseudomonadati</taxon>
        <taxon>Thermodesulfobacteriota</taxon>
        <taxon>Desulfuromonadia</taxon>
        <taxon>Geobacterales</taxon>
        <taxon>Geobacteraceae</taxon>
        <taxon>Geomesophilobacter</taxon>
    </lineage>
</organism>
<dbReference type="AlphaFoldDB" id="A0A8J7LVN8"/>
<keyword evidence="2 4" id="KW-0472">Membrane</keyword>
<dbReference type="PROSITE" id="PS51123">
    <property type="entry name" value="OMPA_2"/>
    <property type="match status" value="2"/>
</dbReference>
<evidence type="ECO:0000256" key="3">
    <source>
        <dbReference type="ARBA" id="ARBA00023237"/>
    </source>
</evidence>
<dbReference type="Pfam" id="PF00691">
    <property type="entry name" value="OmpA"/>
    <property type="match status" value="2"/>
</dbReference>
<evidence type="ECO:0000313" key="6">
    <source>
        <dbReference type="EMBL" id="MBJ6725230.1"/>
    </source>
</evidence>
<dbReference type="CDD" id="cd07185">
    <property type="entry name" value="OmpA_C-like"/>
    <property type="match status" value="2"/>
</dbReference>
<gene>
    <name evidence="6" type="ORF">JFN93_10965</name>
</gene>
<dbReference type="PANTHER" id="PTHR30329">
    <property type="entry name" value="STATOR ELEMENT OF FLAGELLAR MOTOR COMPLEX"/>
    <property type="match status" value="1"/>
</dbReference>
<dbReference type="SUPFAM" id="SSF103088">
    <property type="entry name" value="OmpA-like"/>
    <property type="match status" value="2"/>
</dbReference>